<dbReference type="EMBL" id="CP012023">
    <property type="protein sequence ID" value="ALI55530.1"/>
    <property type="molecule type" value="Genomic_DNA"/>
</dbReference>
<evidence type="ECO:0000256" key="2">
    <source>
        <dbReference type="ARBA" id="ARBA00022729"/>
    </source>
</evidence>
<comment type="similarity">
    <text evidence="1">Belongs to the MlaA family.</text>
</comment>
<evidence type="ECO:0000256" key="1">
    <source>
        <dbReference type="ARBA" id="ARBA00010634"/>
    </source>
</evidence>
<dbReference type="STRING" id="1397108.IMCC12053_1583"/>
<keyword evidence="3" id="KW-0449">Lipoprotein</keyword>
<dbReference type="GO" id="GO:0016020">
    <property type="term" value="C:membrane"/>
    <property type="evidence" value="ECO:0007669"/>
    <property type="project" value="InterPro"/>
</dbReference>
<proteinExistence type="inferred from homology"/>
<dbReference type="InterPro" id="IPR007428">
    <property type="entry name" value="MlaA"/>
</dbReference>
<dbReference type="PANTHER" id="PTHR30035:SF3">
    <property type="entry name" value="INTERMEMBRANE PHOSPHOLIPID TRANSPORT SYSTEM LIPOPROTEIN MLAA"/>
    <property type="match status" value="1"/>
</dbReference>
<dbReference type="GO" id="GO:0120010">
    <property type="term" value="P:intermembrane phospholipid transfer"/>
    <property type="evidence" value="ECO:0007669"/>
    <property type="project" value="TreeGrafter"/>
</dbReference>
<keyword evidence="4" id="KW-1185">Reference proteome</keyword>
<dbReference type="PROSITE" id="PS51257">
    <property type="entry name" value="PROKAR_LIPOPROTEIN"/>
    <property type="match status" value="1"/>
</dbReference>
<dbReference type="Proteomes" id="UP000064920">
    <property type="component" value="Chromosome"/>
</dbReference>
<evidence type="ECO:0000313" key="4">
    <source>
        <dbReference type="Proteomes" id="UP000064920"/>
    </source>
</evidence>
<gene>
    <name evidence="3" type="ORF">IMCC12053_1583</name>
</gene>
<sequence>MKKLILSLLLATSLAACSSTEMVDGISDPYEKTNRKTHAVNVSLDRALIKPASGAYGTLVPDPLRKGFSNVANTLSLPGSVVNNVLQLRFDEAVYNTLRFTVNATFGIGGLMDVAGAFGLDEHDTDFGETLHRWGVGEGSYIVLPLYGPSTQRDSIGLLVDMALDPVSLLESGINDYKLPLTMADLADARTRYSDLYESVIYESADSYAQMRVTYLDRRRFELVAPLGGSKTNADGADGGAVSYDIYEDFYE</sequence>
<dbReference type="AlphaFoldDB" id="A0A0N9ZPM6"/>
<dbReference type="Pfam" id="PF04333">
    <property type="entry name" value="MlaA"/>
    <property type="match status" value="1"/>
</dbReference>
<protein>
    <submittedName>
        <fullName evidence="3">Lipoprotein VacJ</fullName>
    </submittedName>
</protein>
<dbReference type="KEGG" id="cmar:IMCC12053_1583"/>
<accession>A0A0N9ZPM6</accession>
<dbReference type="OrthoDB" id="9785326at2"/>
<name>A0A0N9ZPM6_9RHOB</name>
<reference evidence="4" key="1">
    <citation type="submission" date="2015-05" db="EMBL/GenBank/DDBJ databases">
        <authorList>
            <person name="Oh H.-M."/>
            <person name="Yang J.-A."/>
            <person name="Cho J.-C."/>
            <person name="Kang I."/>
        </authorList>
    </citation>
    <scope>NUCLEOTIDE SEQUENCE [LARGE SCALE GENOMIC DNA]</scope>
    <source>
        <strain evidence="4">IMCC 12053</strain>
    </source>
</reference>
<evidence type="ECO:0000313" key="3">
    <source>
        <dbReference type="EMBL" id="ALI55530.1"/>
    </source>
</evidence>
<organism evidence="3 4">
    <name type="scientific">Celeribacter marinus</name>
    <dbReference type="NCBI Taxonomy" id="1397108"/>
    <lineage>
        <taxon>Bacteria</taxon>
        <taxon>Pseudomonadati</taxon>
        <taxon>Pseudomonadota</taxon>
        <taxon>Alphaproteobacteria</taxon>
        <taxon>Rhodobacterales</taxon>
        <taxon>Roseobacteraceae</taxon>
        <taxon>Celeribacter</taxon>
    </lineage>
</organism>
<dbReference type="PANTHER" id="PTHR30035">
    <property type="entry name" value="LIPOPROTEIN VACJ-RELATED"/>
    <property type="match status" value="1"/>
</dbReference>
<keyword evidence="2" id="KW-0732">Signal</keyword>
<dbReference type="RefSeq" id="WP_062217595.1">
    <property type="nucleotide sequence ID" value="NZ_CP012023.1"/>
</dbReference>
<dbReference type="PRINTS" id="PR01805">
    <property type="entry name" value="VACJLIPOPROT"/>
</dbReference>
<dbReference type="PATRIC" id="fig|1397108.4.peg.1617"/>